<evidence type="ECO:0000313" key="7">
    <source>
        <dbReference type="EMBL" id="GAA4707880.1"/>
    </source>
</evidence>
<dbReference type="EMBL" id="BAABIC010000025">
    <property type="protein sequence ID" value="GAA4707880.1"/>
    <property type="molecule type" value="Genomic_DNA"/>
</dbReference>
<gene>
    <name evidence="7" type="ORF">GCM10023215_56240</name>
</gene>
<dbReference type="SUPFAM" id="SSF103473">
    <property type="entry name" value="MFS general substrate transporter"/>
    <property type="match status" value="1"/>
</dbReference>
<protein>
    <recommendedName>
        <fullName evidence="6">Major facilitator superfamily (MFS) profile domain-containing protein</fullName>
    </recommendedName>
</protein>
<dbReference type="Proteomes" id="UP001500325">
    <property type="component" value="Unassembled WGS sequence"/>
</dbReference>
<dbReference type="Pfam" id="PF07690">
    <property type="entry name" value="MFS_1"/>
    <property type="match status" value="1"/>
</dbReference>
<dbReference type="PROSITE" id="PS50850">
    <property type="entry name" value="MFS"/>
    <property type="match status" value="1"/>
</dbReference>
<dbReference type="PANTHER" id="PTHR23508">
    <property type="entry name" value="CARBOXYLIC ACID TRANSPORTER PROTEIN HOMOLOG"/>
    <property type="match status" value="1"/>
</dbReference>
<name>A0ABP8XJ05_9PSEU</name>
<keyword evidence="8" id="KW-1185">Reference proteome</keyword>
<dbReference type="RefSeq" id="WP_345383853.1">
    <property type="nucleotide sequence ID" value="NZ_BAABIC010000025.1"/>
</dbReference>
<feature type="transmembrane region" description="Helical" evidence="5">
    <location>
        <begin position="251"/>
        <end position="274"/>
    </location>
</feature>
<dbReference type="InterPro" id="IPR011701">
    <property type="entry name" value="MFS"/>
</dbReference>
<dbReference type="InterPro" id="IPR020846">
    <property type="entry name" value="MFS_dom"/>
</dbReference>
<evidence type="ECO:0000313" key="8">
    <source>
        <dbReference type="Proteomes" id="UP001500325"/>
    </source>
</evidence>
<organism evidence="7 8">
    <name type="scientific">Pseudonocardia yuanmonensis</name>
    <dbReference type="NCBI Taxonomy" id="1095914"/>
    <lineage>
        <taxon>Bacteria</taxon>
        <taxon>Bacillati</taxon>
        <taxon>Actinomycetota</taxon>
        <taxon>Actinomycetes</taxon>
        <taxon>Pseudonocardiales</taxon>
        <taxon>Pseudonocardiaceae</taxon>
        <taxon>Pseudonocardia</taxon>
    </lineage>
</organism>
<keyword evidence="2 5" id="KW-0812">Transmembrane</keyword>
<evidence type="ECO:0000256" key="5">
    <source>
        <dbReference type="SAM" id="Phobius"/>
    </source>
</evidence>
<evidence type="ECO:0000256" key="1">
    <source>
        <dbReference type="ARBA" id="ARBA00004651"/>
    </source>
</evidence>
<evidence type="ECO:0000259" key="6">
    <source>
        <dbReference type="PROSITE" id="PS50850"/>
    </source>
</evidence>
<feature type="domain" description="Major facilitator superfamily (MFS) profile" evidence="6">
    <location>
        <begin position="1"/>
        <end position="306"/>
    </location>
</feature>
<evidence type="ECO:0000256" key="4">
    <source>
        <dbReference type="ARBA" id="ARBA00023136"/>
    </source>
</evidence>
<keyword evidence="3 5" id="KW-1133">Transmembrane helix</keyword>
<feature type="transmembrane region" description="Helical" evidence="5">
    <location>
        <begin position="127"/>
        <end position="144"/>
    </location>
</feature>
<dbReference type="InterPro" id="IPR036259">
    <property type="entry name" value="MFS_trans_sf"/>
</dbReference>
<feature type="transmembrane region" description="Helical" evidence="5">
    <location>
        <begin position="51"/>
        <end position="69"/>
    </location>
</feature>
<evidence type="ECO:0000256" key="2">
    <source>
        <dbReference type="ARBA" id="ARBA00022692"/>
    </source>
</evidence>
<comment type="caution">
    <text evidence="7">The sequence shown here is derived from an EMBL/GenBank/DDBJ whole genome shotgun (WGS) entry which is preliminary data.</text>
</comment>
<evidence type="ECO:0000256" key="3">
    <source>
        <dbReference type="ARBA" id="ARBA00022989"/>
    </source>
</evidence>
<feature type="transmembrane region" description="Helical" evidence="5">
    <location>
        <begin position="215"/>
        <end position="239"/>
    </location>
</feature>
<keyword evidence="4 5" id="KW-0472">Membrane</keyword>
<dbReference type="PANTHER" id="PTHR23508:SF10">
    <property type="entry name" value="CARBOXYLIC ACID TRANSPORTER PROTEIN HOMOLOG"/>
    <property type="match status" value="1"/>
</dbReference>
<dbReference type="Gene3D" id="1.20.1250.20">
    <property type="entry name" value="MFS general substrate transporter like domains"/>
    <property type="match status" value="1"/>
</dbReference>
<feature type="transmembrane region" description="Helical" evidence="5">
    <location>
        <begin position="280"/>
        <end position="301"/>
    </location>
</feature>
<feature type="transmembrane region" description="Helical" evidence="5">
    <location>
        <begin position="190"/>
        <end position="209"/>
    </location>
</feature>
<proteinExistence type="predicted"/>
<feature type="transmembrane region" description="Helical" evidence="5">
    <location>
        <begin position="164"/>
        <end position="183"/>
    </location>
</feature>
<feature type="transmembrane region" description="Helical" evidence="5">
    <location>
        <begin position="20"/>
        <end position="45"/>
    </location>
</feature>
<accession>A0ABP8XJ05</accession>
<comment type="subcellular location">
    <subcellularLocation>
        <location evidence="1">Cell membrane</location>
        <topology evidence="1">Multi-pass membrane protein</topology>
    </subcellularLocation>
</comment>
<reference evidence="8" key="1">
    <citation type="journal article" date="2019" name="Int. J. Syst. Evol. Microbiol.">
        <title>The Global Catalogue of Microorganisms (GCM) 10K type strain sequencing project: providing services to taxonomists for standard genome sequencing and annotation.</title>
        <authorList>
            <consortium name="The Broad Institute Genomics Platform"/>
            <consortium name="The Broad Institute Genome Sequencing Center for Infectious Disease"/>
            <person name="Wu L."/>
            <person name="Ma J."/>
        </authorList>
    </citation>
    <scope>NUCLEOTIDE SEQUENCE [LARGE SCALE GENOMIC DNA]</scope>
    <source>
        <strain evidence="8">JCM 18055</strain>
    </source>
</reference>
<sequence>MPNAIALVAEYAPARLRNTLVSLMFSGYMFGGIAAALIGVGLIPAFGWRSLYLVGAIPLLLLPVLARMLPEAPRTLLRRGRTEQLRATLRAINPATPTDGEIVAAAPERDSSPVASLFREGRTRTTLLLWTAFFMVLLMIYGLLTWLPQLMIQSGYPLSSSLSFLMTLFVAAIVITWGGGYLADRFGARAVLTVSYLVAAVFVAALGWLDGSALFWVYAAVALGGGATFSAQIFANALAAQSYPEHARSSGIGWALGVGRIGAIVGPLLGGALLTAKVPLSVNFLAFAIPGVIAATAVAFLPSRREAVEDGTVGKVVLDLRES</sequence>